<dbReference type="GO" id="GO:0005524">
    <property type="term" value="F:ATP binding"/>
    <property type="evidence" value="ECO:0007669"/>
    <property type="project" value="UniProtKB-KW"/>
</dbReference>
<feature type="domain" description="Helicase ATP-binding" evidence="9">
    <location>
        <begin position="43"/>
        <end position="220"/>
    </location>
</feature>
<dbReference type="InterPro" id="IPR011545">
    <property type="entry name" value="DEAD/DEAH_box_helicase_dom"/>
</dbReference>
<dbReference type="GO" id="GO:0005694">
    <property type="term" value="C:chromosome"/>
    <property type="evidence" value="ECO:0007669"/>
    <property type="project" value="TreeGrafter"/>
</dbReference>
<reference evidence="11 12" key="1">
    <citation type="journal article" date="2020" name="ISME J.">
        <title>Uncovering the hidden diversity of litter-decomposition mechanisms in mushroom-forming fungi.</title>
        <authorList>
            <person name="Floudas D."/>
            <person name="Bentzer J."/>
            <person name="Ahren D."/>
            <person name="Johansson T."/>
            <person name="Persson P."/>
            <person name="Tunlid A."/>
        </authorList>
    </citation>
    <scope>NUCLEOTIDE SEQUENCE [LARGE SCALE GENOMIC DNA]</scope>
    <source>
        <strain evidence="11 12">CBS 661.87</strain>
    </source>
</reference>
<organism evidence="11 12">
    <name type="scientific">Tricholomella constricta</name>
    <dbReference type="NCBI Taxonomy" id="117010"/>
    <lineage>
        <taxon>Eukaryota</taxon>
        <taxon>Fungi</taxon>
        <taxon>Dikarya</taxon>
        <taxon>Basidiomycota</taxon>
        <taxon>Agaricomycotina</taxon>
        <taxon>Agaricomycetes</taxon>
        <taxon>Agaricomycetidae</taxon>
        <taxon>Agaricales</taxon>
        <taxon>Tricholomatineae</taxon>
        <taxon>Lyophyllaceae</taxon>
        <taxon>Tricholomella</taxon>
    </lineage>
</organism>
<dbReference type="SUPFAM" id="SSF52540">
    <property type="entry name" value="P-loop containing nucleoside triphosphate hydrolases"/>
    <property type="match status" value="1"/>
</dbReference>
<evidence type="ECO:0000256" key="4">
    <source>
        <dbReference type="ARBA" id="ARBA00023125"/>
    </source>
</evidence>
<keyword evidence="5" id="KW-0413">Isomerase</keyword>
<feature type="domain" description="Helicase C-terminal" evidence="10">
    <location>
        <begin position="252"/>
        <end position="422"/>
    </location>
</feature>
<dbReference type="Pfam" id="PF00271">
    <property type="entry name" value="Helicase_C"/>
    <property type="match status" value="1"/>
</dbReference>
<dbReference type="PROSITE" id="PS51192">
    <property type="entry name" value="HELICASE_ATP_BIND_1"/>
    <property type="match status" value="1"/>
</dbReference>
<dbReference type="OrthoDB" id="3269685at2759"/>
<evidence type="ECO:0000256" key="1">
    <source>
        <dbReference type="ARBA" id="ARBA00005446"/>
    </source>
</evidence>
<keyword evidence="12" id="KW-1185">Reference proteome</keyword>
<dbReference type="Gene3D" id="3.40.50.300">
    <property type="entry name" value="P-loop containing nucleotide triphosphate hydrolases"/>
    <property type="match status" value="2"/>
</dbReference>
<feature type="compositionally biased region" description="Basic residues" evidence="8">
    <location>
        <begin position="454"/>
        <end position="464"/>
    </location>
</feature>
<dbReference type="GO" id="GO:0043138">
    <property type="term" value="F:3'-5' DNA helicase activity"/>
    <property type="evidence" value="ECO:0007669"/>
    <property type="project" value="UniProtKB-EC"/>
</dbReference>
<dbReference type="AlphaFoldDB" id="A0A8H5HNU5"/>
<dbReference type="EC" id="5.6.2.4" evidence="7"/>
<name>A0A8H5HNU5_9AGAR</name>
<evidence type="ECO:0000256" key="3">
    <source>
        <dbReference type="ARBA" id="ARBA00022840"/>
    </source>
</evidence>
<comment type="catalytic activity">
    <reaction evidence="6">
        <text>Couples ATP hydrolysis with the unwinding of duplex DNA by translocating in the 3'-5' direction.</text>
        <dbReference type="EC" id="5.6.2.4"/>
    </reaction>
</comment>
<comment type="caution">
    <text evidence="11">The sequence shown here is derived from an EMBL/GenBank/DDBJ whole genome shotgun (WGS) entry which is preliminary data.</text>
</comment>
<keyword evidence="3" id="KW-0067">ATP-binding</keyword>
<dbReference type="InterPro" id="IPR014001">
    <property type="entry name" value="Helicase_ATP-bd"/>
</dbReference>
<proteinExistence type="inferred from homology"/>
<feature type="compositionally biased region" description="Pro residues" evidence="8">
    <location>
        <begin position="418"/>
        <end position="434"/>
    </location>
</feature>
<dbReference type="Pfam" id="PF00270">
    <property type="entry name" value="DEAD"/>
    <property type="match status" value="1"/>
</dbReference>
<protein>
    <recommendedName>
        <fullName evidence="7">DNA 3'-5' helicase</fullName>
        <ecNumber evidence="7">5.6.2.4</ecNumber>
    </recommendedName>
</protein>
<evidence type="ECO:0000256" key="2">
    <source>
        <dbReference type="ARBA" id="ARBA00022741"/>
    </source>
</evidence>
<dbReference type="PANTHER" id="PTHR13710">
    <property type="entry name" value="DNA HELICASE RECQ FAMILY MEMBER"/>
    <property type="match status" value="1"/>
</dbReference>
<dbReference type="PROSITE" id="PS51194">
    <property type="entry name" value="HELICASE_CTER"/>
    <property type="match status" value="1"/>
</dbReference>
<dbReference type="InterPro" id="IPR027417">
    <property type="entry name" value="P-loop_NTPase"/>
</dbReference>
<feature type="region of interest" description="Disordered" evidence="8">
    <location>
        <begin position="403"/>
        <end position="471"/>
    </location>
</feature>
<dbReference type="GO" id="GO:0005737">
    <property type="term" value="C:cytoplasm"/>
    <property type="evidence" value="ECO:0007669"/>
    <property type="project" value="TreeGrafter"/>
</dbReference>
<dbReference type="CDD" id="cd18785">
    <property type="entry name" value="SF2_C"/>
    <property type="match status" value="1"/>
</dbReference>
<evidence type="ECO:0000313" key="12">
    <source>
        <dbReference type="Proteomes" id="UP000565441"/>
    </source>
</evidence>
<sequence>MSTPSTRPNASSSWISELGQLHLTNLVRTRLDYTPYDYQLYAAGCILNGLDVMCINATGGGKSGLIYIPAIARKDMIILVIEPTNFLEHDMARNLGAKGVTAIAINAEAQETALRAGRNLWAEAQDCRYQVITISPESLRSSEFDKLLADPTFYKRWGLLVVDEVHLIDEWGRDFRPLYQDIWSVRSRGPDGLVVVALSATVEPGHQTDAIIRHLGFRKGKYFLDRRDCERHNIDFIFRDIEFSFTGQTFRDLDWLIPPGLKKASDVPKCLVYCETIEMGHRMVTYLRSLLPPPLKQHAHTVIRHMHSLNCPDCKSEGLAALYESGDARTMALFVTTAILEVGIDVPDIESVVMFPAPLSASSLVQRSGRPARGRGMHGKAIIYVKKTELELARNYVEMNPADPRLLQSENSTSTPTIPTPAPVDAPLPAPSPGVPTQSLTVSSPLSKAVSTSKIHRPAAKKNPPKSSASRQPCSALLLVIGAHLRGLCITLQINMIYHNPNTSHNCGRCSSCIPQPRPRARVSSTSSSVSSQVPIMLQRPAFLPAPTTNDSTDSIKAKLPGHRKLTQKDSEEISNRLIKAAHRILYSSMSSAPYTLFISPKCFLPPHFIKAITTDLYLITTEAILKDRLEGWRYWDTCGQALWTALSTITFEIAALQDKRHAISLSKRRAVTQLKVEERVRAQNIANGLGHIKRVKLVLSGPSEATLLEPRAVETHAMPPDRTQPTHAALPHPTINFPHKKRTLLSASSRNTAPPKVRRQTNSDTAPSVARSLGKENYPGPGQSDALQQGELLKQNLKQF</sequence>
<dbReference type="Proteomes" id="UP000565441">
    <property type="component" value="Unassembled WGS sequence"/>
</dbReference>
<evidence type="ECO:0000256" key="5">
    <source>
        <dbReference type="ARBA" id="ARBA00023235"/>
    </source>
</evidence>
<evidence type="ECO:0000256" key="7">
    <source>
        <dbReference type="ARBA" id="ARBA00034808"/>
    </source>
</evidence>
<dbReference type="GO" id="GO:0009378">
    <property type="term" value="F:four-way junction helicase activity"/>
    <property type="evidence" value="ECO:0007669"/>
    <property type="project" value="TreeGrafter"/>
</dbReference>
<dbReference type="SMART" id="SM00487">
    <property type="entry name" value="DEXDc"/>
    <property type="match status" value="1"/>
</dbReference>
<evidence type="ECO:0000313" key="11">
    <source>
        <dbReference type="EMBL" id="KAF5386772.1"/>
    </source>
</evidence>
<feature type="region of interest" description="Disordered" evidence="8">
    <location>
        <begin position="718"/>
        <end position="790"/>
    </location>
</feature>
<dbReference type="GO" id="GO:0003677">
    <property type="term" value="F:DNA binding"/>
    <property type="evidence" value="ECO:0007669"/>
    <property type="project" value="UniProtKB-KW"/>
</dbReference>
<evidence type="ECO:0000259" key="9">
    <source>
        <dbReference type="PROSITE" id="PS51192"/>
    </source>
</evidence>
<accession>A0A8H5HNU5</accession>
<keyword evidence="2" id="KW-0547">Nucleotide-binding</keyword>
<dbReference type="EMBL" id="JAACJP010000002">
    <property type="protein sequence ID" value="KAF5386772.1"/>
    <property type="molecule type" value="Genomic_DNA"/>
</dbReference>
<evidence type="ECO:0000259" key="10">
    <source>
        <dbReference type="PROSITE" id="PS51194"/>
    </source>
</evidence>
<gene>
    <name evidence="11" type="ORF">D9615_001661</name>
</gene>
<feature type="compositionally biased region" description="Polar residues" evidence="8">
    <location>
        <begin position="435"/>
        <end position="453"/>
    </location>
</feature>
<dbReference type="GO" id="GO:0000724">
    <property type="term" value="P:double-strand break repair via homologous recombination"/>
    <property type="evidence" value="ECO:0007669"/>
    <property type="project" value="TreeGrafter"/>
</dbReference>
<dbReference type="InterPro" id="IPR001650">
    <property type="entry name" value="Helicase_C-like"/>
</dbReference>
<evidence type="ECO:0000256" key="8">
    <source>
        <dbReference type="SAM" id="MobiDB-lite"/>
    </source>
</evidence>
<keyword evidence="4" id="KW-0238">DNA-binding</keyword>
<evidence type="ECO:0000256" key="6">
    <source>
        <dbReference type="ARBA" id="ARBA00034617"/>
    </source>
</evidence>
<dbReference type="PANTHER" id="PTHR13710:SF105">
    <property type="entry name" value="ATP-DEPENDENT DNA HELICASE Q1"/>
    <property type="match status" value="1"/>
</dbReference>
<comment type="similarity">
    <text evidence="1">Belongs to the helicase family. RecQ subfamily.</text>
</comment>